<dbReference type="AlphaFoldDB" id="X0Y7T9"/>
<name>X0Y7T9_9ZZZZ</name>
<protein>
    <submittedName>
        <fullName evidence="1">Uncharacterized protein</fullName>
    </submittedName>
</protein>
<proteinExistence type="predicted"/>
<sequence length="191" mass="22381">MIKEILTAKRGTKLRKNGSEVLKISIDQNEMMTILLINGNSFKADNISQLDLVIKPNNYYMIINNGNNTIELSFNKNISDHEIIYDPYKYTTTEKIDFKPDDFKQIYSVPEGYIDTLPKWYSFKFTYDEFNLIFVKPEMGISFQIHKKRSESWEILKGKPIIVSGNQVHYYVEDHNKFENSVNSYHSVINS</sequence>
<comment type="caution">
    <text evidence="1">The sequence shown here is derived from an EMBL/GenBank/DDBJ whole genome shotgun (WGS) entry which is preliminary data.</text>
</comment>
<accession>X0Y7T9</accession>
<organism evidence="1">
    <name type="scientific">marine sediment metagenome</name>
    <dbReference type="NCBI Taxonomy" id="412755"/>
    <lineage>
        <taxon>unclassified sequences</taxon>
        <taxon>metagenomes</taxon>
        <taxon>ecological metagenomes</taxon>
    </lineage>
</organism>
<gene>
    <name evidence="1" type="ORF">S01H1_61297</name>
</gene>
<dbReference type="EMBL" id="BARS01040180">
    <property type="protein sequence ID" value="GAG32941.1"/>
    <property type="molecule type" value="Genomic_DNA"/>
</dbReference>
<evidence type="ECO:0000313" key="1">
    <source>
        <dbReference type="EMBL" id="GAG32941.1"/>
    </source>
</evidence>
<reference evidence="1" key="1">
    <citation type="journal article" date="2014" name="Front. Microbiol.">
        <title>High frequency of phylogenetically diverse reductive dehalogenase-homologous genes in deep subseafloor sedimentary metagenomes.</title>
        <authorList>
            <person name="Kawai M."/>
            <person name="Futagami T."/>
            <person name="Toyoda A."/>
            <person name="Takaki Y."/>
            <person name="Nishi S."/>
            <person name="Hori S."/>
            <person name="Arai W."/>
            <person name="Tsubouchi T."/>
            <person name="Morono Y."/>
            <person name="Uchiyama I."/>
            <person name="Ito T."/>
            <person name="Fujiyama A."/>
            <person name="Inagaki F."/>
            <person name="Takami H."/>
        </authorList>
    </citation>
    <scope>NUCLEOTIDE SEQUENCE</scope>
    <source>
        <strain evidence="1">Expedition CK06-06</strain>
    </source>
</reference>
<feature type="non-terminal residue" evidence="1">
    <location>
        <position position="191"/>
    </location>
</feature>